<dbReference type="InterPro" id="IPR016182">
    <property type="entry name" value="Cu_amine_oxidase_N-reg"/>
</dbReference>
<evidence type="ECO:0000256" key="5">
    <source>
        <dbReference type="ARBA" id="ARBA00023002"/>
    </source>
</evidence>
<feature type="active site" description="Schiff-base intermediate with substrate; via topaquinone" evidence="7">
    <location>
        <position position="488"/>
    </location>
</feature>
<sequence length="781" mass="87613">MVQLIPYLVLASTVLALPPLGYERKLFHEKLVRSSYNTSKSCLTDAAQTIKAPKSNIWAQIAAEDNLAVWNLLHDPASGLNLTHPSKAVPSDNYVYWIDTLPQNKTDVLPYLDGNATVPIKYARAIIFEGGKDVPNSQEYMIGPLPATESTTIQKLDYLYNGGMGGSVPYNSRHFDSPRSKATDPLIASIMSNISDITAALFQGGVYFGANDNRTTLTLTHGDPTSFDGTQAWRNIMFRVPGPASYLTPLDFFLLINCTGTDPSLYSMRGFVTGEKYYTSIEALRKAFNAGELAIEYDQSLDADWALVDYKTELGKRELEEKLAPTTLELGGKRYKVDKENQYVEYMGWSFYVAFTRTLGVMLYDIRFKGERIIYELSMQEAAAQYGGNQPKAANTLYHDTYYDLGAQMGTLVEGYDCPWGSTFWNLTYHSNNETVVSKNSLCVFEADMNFPLSRHRYGSSNDYGFSKLGTVKGAQLIVRAIATIGNYDYMFDYGFHLDGSLEISVRASGYLQSSFYYPTQGKWGPRIQQATQGSLHDHIITFKADFDVLGTSNSLQVSELKAVEQSQPWFPELGVFEQMEMDVSIMQTEQQFNWAPNNEAMYVVLNPNKTNAWGESRGYRIVPGRSNIHLTTLKSPWSLKNSEFSKSHLAVSRQHDTEVFANSVQNSNAPMNPQQDFSKFFDGESIDNEDLVVWFNLGMHHFTRSEDVPVTLYTEAYSSIVLAPQNFFDRAQDGDLLNRRWIEVDTESGELSFEDYGVGLDTCPVALDEPVMRVAGLGNL</sequence>
<dbReference type="EMBL" id="KZ107842">
    <property type="protein sequence ID" value="OSS50111.1"/>
    <property type="molecule type" value="Genomic_DNA"/>
</dbReference>
<dbReference type="Proteomes" id="UP000193240">
    <property type="component" value="Unassembled WGS sequence"/>
</dbReference>
<evidence type="ECO:0000256" key="10">
    <source>
        <dbReference type="SAM" id="SignalP"/>
    </source>
</evidence>
<comment type="similarity">
    <text evidence="2 9">Belongs to the copper/topaquinone oxidase family.</text>
</comment>
<comment type="cofactor">
    <cofactor evidence="1">
        <name>Cu cation</name>
        <dbReference type="ChEBI" id="CHEBI:23378"/>
    </cofactor>
</comment>
<dbReference type="PRINTS" id="PR00766">
    <property type="entry name" value="CUDAOXIDASE"/>
</dbReference>
<keyword evidence="4 7" id="KW-0801">TPQ</keyword>
<dbReference type="InterPro" id="IPR015798">
    <property type="entry name" value="Cu_amine_oxidase_C"/>
</dbReference>
<comment type="PTM">
    <text evidence="8 9">Topaquinone (TPQ) is generated by copper-dependent autoxidation of a specific tyrosyl residue.</text>
</comment>
<dbReference type="InterPro" id="IPR000269">
    <property type="entry name" value="Cu_amine_oxidase"/>
</dbReference>
<dbReference type="GO" id="GO:0005507">
    <property type="term" value="F:copper ion binding"/>
    <property type="evidence" value="ECO:0007669"/>
    <property type="project" value="InterPro"/>
</dbReference>
<evidence type="ECO:0000256" key="7">
    <source>
        <dbReference type="PIRSR" id="PIRSR600269-50"/>
    </source>
</evidence>
<evidence type="ECO:0000313" key="13">
    <source>
        <dbReference type="EMBL" id="OSS50111.1"/>
    </source>
</evidence>
<accession>A0A1Y2M269</accession>
<feature type="modified residue" description="2',4',5'-topaquinone" evidence="8">
    <location>
        <position position="488"/>
    </location>
</feature>
<feature type="signal peptide" evidence="10">
    <location>
        <begin position="1"/>
        <end position="16"/>
    </location>
</feature>
<dbReference type="Gene3D" id="2.70.98.20">
    <property type="entry name" value="Copper amine oxidase, catalytic domain"/>
    <property type="match status" value="1"/>
</dbReference>
<evidence type="ECO:0000256" key="1">
    <source>
        <dbReference type="ARBA" id="ARBA00001935"/>
    </source>
</evidence>
<dbReference type="PROSITE" id="PS01164">
    <property type="entry name" value="COPPER_AMINE_OXID_1"/>
    <property type="match status" value="1"/>
</dbReference>
<dbReference type="InterPro" id="IPR015328">
    <property type="entry name" value="DUF1965"/>
</dbReference>
<keyword evidence="6 9" id="KW-0186">Copper</keyword>
<evidence type="ECO:0000256" key="8">
    <source>
        <dbReference type="PIRSR" id="PIRSR600269-51"/>
    </source>
</evidence>
<dbReference type="InterPro" id="IPR049948">
    <property type="entry name" value="Cu_Am_ox_TPQ-bd"/>
</dbReference>
<evidence type="ECO:0000256" key="4">
    <source>
        <dbReference type="ARBA" id="ARBA00022772"/>
    </source>
</evidence>
<keyword evidence="14" id="KW-1185">Reference proteome</keyword>
<feature type="chain" id="PRO_5012372825" description="Amine oxidase" evidence="10">
    <location>
        <begin position="17"/>
        <end position="781"/>
    </location>
</feature>
<dbReference type="EC" id="1.4.3.-" evidence="9"/>
<evidence type="ECO:0000256" key="3">
    <source>
        <dbReference type="ARBA" id="ARBA00022723"/>
    </source>
</evidence>
<dbReference type="OMA" id="HFTRAED"/>
<name>A0A1Y2M269_EPING</name>
<dbReference type="GO" id="GO:0009308">
    <property type="term" value="P:amine metabolic process"/>
    <property type="evidence" value="ECO:0007669"/>
    <property type="project" value="UniProtKB-UniRule"/>
</dbReference>
<feature type="domain" description="DUF1965" evidence="12">
    <location>
        <begin position="247"/>
        <end position="311"/>
    </location>
</feature>
<dbReference type="InParanoid" id="A0A1Y2M269"/>
<dbReference type="Pfam" id="PF09248">
    <property type="entry name" value="DUF1965"/>
    <property type="match status" value="1"/>
</dbReference>
<dbReference type="Pfam" id="PF01179">
    <property type="entry name" value="Cu_amine_oxid"/>
    <property type="match status" value="1"/>
</dbReference>
<gene>
    <name evidence="13" type="ORF">B5807_05194</name>
</gene>
<evidence type="ECO:0000256" key="9">
    <source>
        <dbReference type="RuleBase" id="RU000672"/>
    </source>
</evidence>
<protein>
    <recommendedName>
        <fullName evidence="9">Amine oxidase</fullName>
        <ecNumber evidence="9">1.4.3.-</ecNumber>
    </recommendedName>
</protein>
<dbReference type="SUPFAM" id="SSF54416">
    <property type="entry name" value="Amine oxidase N-terminal region"/>
    <property type="match status" value="2"/>
</dbReference>
<dbReference type="AlphaFoldDB" id="A0A1Y2M269"/>
<keyword evidence="3 9" id="KW-0479">Metal-binding</keyword>
<proteinExistence type="inferred from homology"/>
<keyword evidence="10" id="KW-0732">Signal</keyword>
<dbReference type="InterPro" id="IPR036460">
    <property type="entry name" value="Cu_amine_oxidase_C_sf"/>
</dbReference>
<feature type="domain" description="Copper amine oxidase catalytic" evidence="11">
    <location>
        <begin position="327"/>
        <end position="732"/>
    </location>
</feature>
<dbReference type="Gene3D" id="3.10.450.40">
    <property type="match status" value="2"/>
</dbReference>
<dbReference type="PANTHER" id="PTHR10638">
    <property type="entry name" value="COPPER AMINE OXIDASE"/>
    <property type="match status" value="1"/>
</dbReference>
<dbReference type="GO" id="GO:0008131">
    <property type="term" value="F:primary methylamine oxidase activity"/>
    <property type="evidence" value="ECO:0007669"/>
    <property type="project" value="InterPro"/>
</dbReference>
<organism evidence="13 14">
    <name type="scientific">Epicoccum nigrum</name>
    <name type="common">Soil fungus</name>
    <name type="synonym">Epicoccum purpurascens</name>
    <dbReference type="NCBI Taxonomy" id="105696"/>
    <lineage>
        <taxon>Eukaryota</taxon>
        <taxon>Fungi</taxon>
        <taxon>Dikarya</taxon>
        <taxon>Ascomycota</taxon>
        <taxon>Pezizomycotina</taxon>
        <taxon>Dothideomycetes</taxon>
        <taxon>Pleosporomycetidae</taxon>
        <taxon>Pleosporales</taxon>
        <taxon>Pleosporineae</taxon>
        <taxon>Didymellaceae</taxon>
        <taxon>Epicoccum</taxon>
    </lineage>
</organism>
<keyword evidence="5 9" id="KW-0560">Oxidoreductase</keyword>
<evidence type="ECO:0000313" key="14">
    <source>
        <dbReference type="Proteomes" id="UP000193240"/>
    </source>
</evidence>
<dbReference type="PANTHER" id="PTHR10638:SF20">
    <property type="entry name" value="AMINE OXIDASE"/>
    <property type="match status" value="1"/>
</dbReference>
<dbReference type="STRING" id="105696.A0A1Y2M269"/>
<evidence type="ECO:0000256" key="6">
    <source>
        <dbReference type="ARBA" id="ARBA00023008"/>
    </source>
</evidence>
<feature type="active site" description="Proton acceptor" evidence="7">
    <location>
        <position position="400"/>
    </location>
</feature>
<comment type="cofactor">
    <cofactor evidence="9">
        <name>Cu cation</name>
        <dbReference type="ChEBI" id="CHEBI:23378"/>
    </cofactor>
    <text evidence="9">Contains 1 topaquinone per subunit.</text>
</comment>
<evidence type="ECO:0000259" key="11">
    <source>
        <dbReference type="Pfam" id="PF01179"/>
    </source>
</evidence>
<reference evidence="13 14" key="1">
    <citation type="journal article" date="2017" name="Genome Announc.">
        <title>Genome sequence of the saprophytic ascomycete Epicoccum nigrum ICMP 19927 strain isolated from New Zealand.</title>
        <authorList>
            <person name="Fokin M."/>
            <person name="Fleetwood D."/>
            <person name="Weir B.S."/>
            <person name="Villas-Boas S.G."/>
        </authorList>
    </citation>
    <scope>NUCLEOTIDE SEQUENCE [LARGE SCALE GENOMIC DNA]</scope>
    <source>
        <strain evidence="13 14">ICMP 19927</strain>
    </source>
</reference>
<evidence type="ECO:0000259" key="12">
    <source>
        <dbReference type="Pfam" id="PF09248"/>
    </source>
</evidence>
<dbReference type="GO" id="GO:0048038">
    <property type="term" value="F:quinone binding"/>
    <property type="evidence" value="ECO:0007669"/>
    <property type="project" value="InterPro"/>
</dbReference>
<dbReference type="GO" id="GO:0005886">
    <property type="term" value="C:plasma membrane"/>
    <property type="evidence" value="ECO:0007669"/>
    <property type="project" value="TreeGrafter"/>
</dbReference>
<dbReference type="SUPFAM" id="SSF49998">
    <property type="entry name" value="Amine oxidase catalytic domain"/>
    <property type="match status" value="1"/>
</dbReference>
<evidence type="ECO:0000256" key="2">
    <source>
        <dbReference type="ARBA" id="ARBA00007983"/>
    </source>
</evidence>